<proteinExistence type="predicted"/>
<feature type="coiled-coil region" evidence="1">
    <location>
        <begin position="8"/>
        <end position="35"/>
    </location>
</feature>
<feature type="domain" description="HTH-type transcriptional regulator Rgg C-terminal" evidence="2">
    <location>
        <begin position="59"/>
        <end position="214"/>
    </location>
</feature>
<evidence type="ECO:0000313" key="3">
    <source>
        <dbReference type="EMBL" id="EFG55781.1"/>
    </source>
</evidence>
<dbReference type="STRING" id="83683.B1745_07100"/>
<protein>
    <submittedName>
        <fullName evidence="3">Transcriptional activator, Rgg/GadR/MutR family domain protein</fullName>
    </submittedName>
</protein>
<sequence>MKQNDVDVAGFFKDLQNEEDNTKKLENEIDHIMIQAVYNKDTNRLKALIPLIDKCDWSQKTKDEYHLIIKGMIESTKLDIIPNYDPDKKVIQDLKDRIFSIPDFNQFKLEMFGNFMIFYDWQTNIFITIQLLKQFDNKNDNKELLAISAILSNLISQLVEAKQYDKTKPFFDAAEKIPATPELYFTRTVLDLHKYVVAYHYNHQQGDLDKAKLIAKTYQVTGFKEFSKTVQHFINQEIERLKEAKK</sequence>
<dbReference type="InterPro" id="IPR010057">
    <property type="entry name" value="Transcription_activator_Rgg_C"/>
</dbReference>
<dbReference type="EMBL" id="ADNY01000020">
    <property type="protein sequence ID" value="EFG55781.1"/>
    <property type="molecule type" value="Genomic_DNA"/>
</dbReference>
<keyword evidence="4" id="KW-1185">Reference proteome</keyword>
<evidence type="ECO:0000313" key="4">
    <source>
        <dbReference type="Proteomes" id="UP000004069"/>
    </source>
</evidence>
<dbReference type="NCBIfam" id="TIGR01716">
    <property type="entry name" value="RGG_Cterm"/>
    <property type="match status" value="1"/>
</dbReference>
<comment type="caution">
    <text evidence="3">The sequence shown here is derived from an EMBL/GenBank/DDBJ whole genome shotgun (WGS) entry which is preliminary data.</text>
</comment>
<organism evidence="3 4">
    <name type="scientific">Lactobacillus amylolyticus DSM 11664</name>
    <dbReference type="NCBI Taxonomy" id="585524"/>
    <lineage>
        <taxon>Bacteria</taxon>
        <taxon>Bacillati</taxon>
        <taxon>Bacillota</taxon>
        <taxon>Bacilli</taxon>
        <taxon>Lactobacillales</taxon>
        <taxon>Lactobacillaceae</taxon>
        <taxon>Lactobacillus</taxon>
    </lineage>
</organism>
<name>D4YSS7_9LACO</name>
<dbReference type="AlphaFoldDB" id="D4YSS7"/>
<evidence type="ECO:0000256" key="1">
    <source>
        <dbReference type="SAM" id="Coils"/>
    </source>
</evidence>
<keyword evidence="1" id="KW-0175">Coiled coil</keyword>
<accession>D4YSS7</accession>
<dbReference type="Proteomes" id="UP000004069">
    <property type="component" value="Unassembled WGS sequence"/>
</dbReference>
<dbReference type="Gene3D" id="1.25.40.400">
    <property type="match status" value="1"/>
</dbReference>
<dbReference type="Pfam" id="PF21259">
    <property type="entry name" value="Rgg_C"/>
    <property type="match status" value="1"/>
</dbReference>
<reference evidence="3 4" key="1">
    <citation type="submission" date="2010-04" db="EMBL/GenBank/DDBJ databases">
        <authorList>
            <person name="Muzny D."/>
            <person name="Qin X."/>
            <person name="Deng J."/>
            <person name="Jiang H."/>
            <person name="Liu Y."/>
            <person name="Qu J."/>
            <person name="Song X.-Z."/>
            <person name="Zhang L."/>
            <person name="Thornton R."/>
            <person name="Coyle M."/>
            <person name="Francisco L."/>
            <person name="Jackson L."/>
            <person name="Javaid M."/>
            <person name="Korchina V."/>
            <person name="Kovar C."/>
            <person name="Mata R."/>
            <person name="Mathew T."/>
            <person name="Ngo R."/>
            <person name="Nguyen L."/>
            <person name="Nguyen N."/>
            <person name="Okwuonu G."/>
            <person name="Ongeri F."/>
            <person name="Pham C."/>
            <person name="Simmons D."/>
            <person name="Wilczek-Boney K."/>
            <person name="Hale W."/>
            <person name="Jakkamsetti A."/>
            <person name="Pham P."/>
            <person name="Ruth R."/>
            <person name="San Lucas F."/>
            <person name="Warren J."/>
            <person name="Zhang J."/>
            <person name="Zhao Z."/>
            <person name="Zhou C."/>
            <person name="Zhu D."/>
            <person name="Lee S."/>
            <person name="Bess C."/>
            <person name="Blankenburg K."/>
            <person name="Forbes L."/>
            <person name="Fu Q."/>
            <person name="Gubbala S."/>
            <person name="Hirani K."/>
            <person name="Jayaseelan J.C."/>
            <person name="Lara F."/>
            <person name="Munidasa M."/>
            <person name="Palculict T."/>
            <person name="Patil S."/>
            <person name="Pu L.-L."/>
            <person name="Saada N."/>
            <person name="Tang L."/>
            <person name="Weissenberger G."/>
            <person name="Zhu Y."/>
            <person name="Hemphill L."/>
            <person name="Shang Y."/>
            <person name="Youmans B."/>
            <person name="Ayvaz T."/>
            <person name="Ross M."/>
            <person name="Santibanez J."/>
            <person name="Aqrawi P."/>
            <person name="Gross S."/>
            <person name="Joshi V."/>
            <person name="Fowler G."/>
            <person name="Nazareth L."/>
            <person name="Reid J."/>
            <person name="Worley K."/>
            <person name="Petrosino J."/>
            <person name="Highlander S."/>
            <person name="Gibbs R."/>
        </authorList>
    </citation>
    <scope>NUCLEOTIDE SEQUENCE [LARGE SCALE GENOMIC DNA]</scope>
    <source>
        <strain evidence="3 4">DSM 11664</strain>
    </source>
</reference>
<gene>
    <name evidence="3" type="ORF">HMPREF0493_0555</name>
</gene>
<dbReference type="RefSeq" id="WP_006351708.1">
    <property type="nucleotide sequence ID" value="NZ_ADNY01000020.1"/>
</dbReference>
<evidence type="ECO:0000259" key="2">
    <source>
        <dbReference type="Pfam" id="PF21259"/>
    </source>
</evidence>
<dbReference type="eggNOG" id="COG1396">
    <property type="taxonomic scope" value="Bacteria"/>
</dbReference>
<dbReference type="PATRIC" id="fig|585524.9.peg.1138"/>